<evidence type="ECO:0000256" key="9">
    <source>
        <dbReference type="RuleBase" id="RU363034"/>
    </source>
</evidence>
<dbReference type="PROSITE" id="PS00134">
    <property type="entry name" value="TRYPSIN_HIS"/>
    <property type="match status" value="1"/>
</dbReference>
<name>A0A9R1TBW1_9HYME</name>
<evidence type="ECO:0000256" key="2">
    <source>
        <dbReference type="ARBA" id="ARBA00022525"/>
    </source>
</evidence>
<dbReference type="PANTHER" id="PTHR24252:SF7">
    <property type="entry name" value="HYALIN"/>
    <property type="match status" value="1"/>
</dbReference>
<accession>A0A9R1TBW1</accession>
<keyword evidence="13" id="KW-1185">Reference proteome</keyword>
<comment type="subcellular location">
    <subcellularLocation>
        <location evidence="1 10">Secreted</location>
    </subcellularLocation>
</comment>
<dbReference type="PRINTS" id="PR00722">
    <property type="entry name" value="CHYMOTRYPSIN"/>
</dbReference>
<dbReference type="RefSeq" id="XP_011306722.1">
    <property type="nucleotide sequence ID" value="XM_011308420.1"/>
</dbReference>
<dbReference type="EC" id="3.4.21.-" evidence="9"/>
<dbReference type="OrthoDB" id="425190at2759"/>
<keyword evidence="5 9" id="KW-0378">Hydrolase</keyword>
<dbReference type="PANTHER" id="PTHR24252">
    <property type="entry name" value="ACROSIN-RELATED"/>
    <property type="match status" value="1"/>
</dbReference>
<keyword evidence="2 10" id="KW-0964">Secreted</keyword>
<dbReference type="Pfam" id="PF00089">
    <property type="entry name" value="Trypsin"/>
    <property type="match status" value="1"/>
</dbReference>
<keyword evidence="3 9" id="KW-0645">Protease</keyword>
<dbReference type="SMART" id="SM00020">
    <property type="entry name" value="Tryp_SPc"/>
    <property type="match status" value="1"/>
</dbReference>
<evidence type="ECO:0000313" key="13">
    <source>
        <dbReference type="Proteomes" id="UP000694866"/>
    </source>
</evidence>
<evidence type="ECO:0000256" key="7">
    <source>
        <dbReference type="ARBA" id="ARBA00023157"/>
    </source>
</evidence>
<dbReference type="AlphaFoldDB" id="A0A9R1TBW1"/>
<evidence type="ECO:0000256" key="1">
    <source>
        <dbReference type="ARBA" id="ARBA00004613"/>
    </source>
</evidence>
<dbReference type="InterPro" id="IPR001314">
    <property type="entry name" value="Peptidase_S1A"/>
</dbReference>
<dbReference type="SMART" id="SM00680">
    <property type="entry name" value="CLIP"/>
    <property type="match status" value="1"/>
</dbReference>
<dbReference type="Gene3D" id="2.40.10.10">
    <property type="entry name" value="Trypsin-like serine proteases"/>
    <property type="match status" value="1"/>
</dbReference>
<feature type="domain" description="Clip" evidence="12">
    <location>
        <begin position="37"/>
        <end position="88"/>
    </location>
</feature>
<dbReference type="InterPro" id="IPR009003">
    <property type="entry name" value="Peptidase_S1_PA"/>
</dbReference>
<proteinExistence type="inferred from homology"/>
<dbReference type="PROSITE" id="PS00135">
    <property type="entry name" value="TRYPSIN_SER"/>
    <property type="match status" value="1"/>
</dbReference>
<dbReference type="Proteomes" id="UP000694866">
    <property type="component" value="Unplaced"/>
</dbReference>
<dbReference type="InterPro" id="IPR033116">
    <property type="entry name" value="TRYPSIN_SER"/>
</dbReference>
<dbReference type="PROSITE" id="PS50240">
    <property type="entry name" value="TRYPSIN_DOM"/>
    <property type="match status" value="1"/>
</dbReference>
<evidence type="ECO:0000256" key="5">
    <source>
        <dbReference type="ARBA" id="ARBA00022801"/>
    </source>
</evidence>
<dbReference type="PROSITE" id="PS51888">
    <property type="entry name" value="CLIP"/>
    <property type="match status" value="1"/>
</dbReference>
<dbReference type="KEGG" id="fas:105268666"/>
<organism evidence="13 14">
    <name type="scientific">Fopius arisanus</name>
    <dbReference type="NCBI Taxonomy" id="64838"/>
    <lineage>
        <taxon>Eukaryota</taxon>
        <taxon>Metazoa</taxon>
        <taxon>Ecdysozoa</taxon>
        <taxon>Arthropoda</taxon>
        <taxon>Hexapoda</taxon>
        <taxon>Insecta</taxon>
        <taxon>Pterygota</taxon>
        <taxon>Neoptera</taxon>
        <taxon>Endopterygota</taxon>
        <taxon>Hymenoptera</taxon>
        <taxon>Apocrita</taxon>
        <taxon>Ichneumonoidea</taxon>
        <taxon>Braconidae</taxon>
        <taxon>Opiinae</taxon>
        <taxon>Fopius</taxon>
    </lineage>
</organism>
<dbReference type="CDD" id="cd00190">
    <property type="entry name" value="Tryp_SPc"/>
    <property type="match status" value="1"/>
</dbReference>
<evidence type="ECO:0000259" key="11">
    <source>
        <dbReference type="PROSITE" id="PS50240"/>
    </source>
</evidence>
<dbReference type="InterPro" id="IPR038565">
    <property type="entry name" value="CLIP_sf"/>
</dbReference>
<evidence type="ECO:0000256" key="6">
    <source>
        <dbReference type="ARBA" id="ARBA00022825"/>
    </source>
</evidence>
<keyword evidence="6 9" id="KW-0720">Serine protease</keyword>
<evidence type="ECO:0000313" key="14">
    <source>
        <dbReference type="RefSeq" id="XP_011306722.1"/>
    </source>
</evidence>
<dbReference type="GO" id="GO:0004252">
    <property type="term" value="F:serine-type endopeptidase activity"/>
    <property type="evidence" value="ECO:0007669"/>
    <property type="project" value="UniProtKB-UniRule"/>
</dbReference>
<protein>
    <recommendedName>
        <fullName evidence="10">CLIP domain-containing serine protease</fullName>
        <ecNumber evidence="9">3.4.21.-</ecNumber>
    </recommendedName>
</protein>
<evidence type="ECO:0000259" key="12">
    <source>
        <dbReference type="PROSITE" id="PS51888"/>
    </source>
</evidence>
<reference evidence="14" key="1">
    <citation type="submission" date="2025-08" db="UniProtKB">
        <authorList>
            <consortium name="RefSeq"/>
        </authorList>
    </citation>
    <scope>IDENTIFICATION</scope>
    <source>
        <strain evidence="14">USDA-PBARC FA_bdor</strain>
        <tissue evidence="14">Whole organism</tissue>
    </source>
</reference>
<dbReference type="InterPro" id="IPR001254">
    <property type="entry name" value="Trypsin_dom"/>
</dbReference>
<dbReference type="GO" id="GO:0005576">
    <property type="term" value="C:extracellular region"/>
    <property type="evidence" value="ECO:0007669"/>
    <property type="project" value="UniProtKB-SubCell"/>
</dbReference>
<evidence type="ECO:0000256" key="10">
    <source>
        <dbReference type="RuleBase" id="RU366078"/>
    </source>
</evidence>
<dbReference type="GO" id="GO:0006508">
    <property type="term" value="P:proteolysis"/>
    <property type="evidence" value="ECO:0007669"/>
    <property type="project" value="UniProtKB-KW"/>
</dbReference>
<dbReference type="InterPro" id="IPR043504">
    <property type="entry name" value="Peptidase_S1_PA_chymotrypsin"/>
</dbReference>
<dbReference type="SUPFAM" id="SSF50494">
    <property type="entry name" value="Trypsin-like serine proteases"/>
    <property type="match status" value="1"/>
</dbReference>
<evidence type="ECO:0000256" key="8">
    <source>
        <dbReference type="ARBA" id="ARBA00024195"/>
    </source>
</evidence>
<dbReference type="Pfam" id="PF12032">
    <property type="entry name" value="CLIP"/>
    <property type="match status" value="1"/>
</dbReference>
<comment type="domain">
    <text evidence="10">The clip domain consists of 35-55 residues which are 'knitted' together usually by 3 conserved disulfide bonds forming a clip-like compact structure.</text>
</comment>
<dbReference type="GeneID" id="105268666"/>
<gene>
    <name evidence="14" type="primary">LOC105268666</name>
</gene>
<dbReference type="Gene3D" id="3.30.1640.30">
    <property type="match status" value="1"/>
</dbReference>
<comment type="similarity">
    <text evidence="8 10">Belongs to the peptidase S1 family. CLIP subfamily.</text>
</comment>
<feature type="domain" description="Peptidase S1" evidence="11">
    <location>
        <begin position="134"/>
        <end position="380"/>
    </location>
</feature>
<dbReference type="InterPro" id="IPR018114">
    <property type="entry name" value="TRYPSIN_HIS"/>
</dbReference>
<evidence type="ECO:0000256" key="4">
    <source>
        <dbReference type="ARBA" id="ARBA00022729"/>
    </source>
</evidence>
<keyword evidence="7" id="KW-1015">Disulfide bond</keyword>
<keyword evidence="4" id="KW-0732">Signal</keyword>
<dbReference type="FunFam" id="2.40.10.10:FF:000015">
    <property type="entry name" value="Atrial natriuretic peptide-converting enzyme"/>
    <property type="match status" value="1"/>
</dbReference>
<dbReference type="InterPro" id="IPR022700">
    <property type="entry name" value="CLIP"/>
</dbReference>
<evidence type="ECO:0000256" key="3">
    <source>
        <dbReference type="ARBA" id="ARBA00022670"/>
    </source>
</evidence>
<sequence>MVDGEEFVSTSDGNSLETTSLSYRYKKNNQPFFSTQECVNPLGRSGSCINIRDCGPLIEILRRDGNSAGDFLRRSVCRFEGSNPIVCCPSGNGEFRNRSTTHTTIPTSQRDSTYFPIYPPVCGTPMANIEVPKVVGGVPAKLGAWPWMAALGYRSKTSSNKPRWLCAGSLVSSRHVITAAHCVHRLNDLYLVRLGDLDLDDSVPDGANPIDIPIEQVHEHPQYSDVQYTNDVAVLKLAWDVEFSDLIRPICLPLTEEIYNTDFTNALPFIAGWGSVYFRGPSASHLQQLQMPVVDTETCKTAFTRFKSTVIDERVLCAGYRRGGKDACKGDSGGPLMHPRHKVFYIIGIVSFGYRCAEPEIPGVYTRVTQFLDFIKSHLN</sequence>